<proteinExistence type="predicted"/>
<sequence length="213" mass="25238">MKLNLKKELILLNIFAIILSLTQCRGFYTYYYKFPENHIKKREIKKEKKIGIFLNKESETGSTSNNIDEFKNILEKANLKLIPIRSEDKIKLFDLIIVNFEKNIEEGKYKTLENISDFLSYSTMIITLGLSPGTKFRIRTNKITFLYPKTHKNETFTFTEYYMEKDGWYANYLGRKMGTFQESKNRFFIEKVSDSDLSEIYKTVVLNFAEINK</sequence>
<name>A0ABY2NT47_9LEPT</name>
<reference evidence="2" key="1">
    <citation type="journal article" date="2019" name="PLoS Negl. Trop. Dis.">
        <title>Revisiting the worldwide diversity of Leptospira species in the environment.</title>
        <authorList>
            <person name="Vincent A.T."/>
            <person name="Schiettekatte O."/>
            <person name="Bourhy P."/>
            <person name="Veyrier F.J."/>
            <person name="Picardeau M."/>
        </authorList>
    </citation>
    <scope>NUCLEOTIDE SEQUENCE [LARGE SCALE GENOMIC DNA]</scope>
    <source>
        <strain evidence="2">201601955</strain>
    </source>
</reference>
<comment type="caution">
    <text evidence="1">The sequence shown here is derived from an EMBL/GenBank/DDBJ whole genome shotgun (WGS) entry which is preliminary data.</text>
</comment>
<dbReference type="RefSeq" id="WP_135656971.1">
    <property type="nucleotide sequence ID" value="NZ_RQHF01000008.1"/>
</dbReference>
<accession>A0ABY2NT47</accession>
<protein>
    <recommendedName>
        <fullName evidence="3">Lipoprotein</fullName>
    </recommendedName>
</protein>
<evidence type="ECO:0000313" key="1">
    <source>
        <dbReference type="EMBL" id="TGM60812.1"/>
    </source>
</evidence>
<dbReference type="EMBL" id="RQHF01000008">
    <property type="protein sequence ID" value="TGM60812.1"/>
    <property type="molecule type" value="Genomic_DNA"/>
</dbReference>
<dbReference type="Proteomes" id="UP000298112">
    <property type="component" value="Unassembled WGS sequence"/>
</dbReference>
<keyword evidence="2" id="KW-1185">Reference proteome</keyword>
<organism evidence="1 2">
    <name type="scientific">Leptospira vanthielii</name>
    <dbReference type="NCBI Taxonomy" id="293085"/>
    <lineage>
        <taxon>Bacteria</taxon>
        <taxon>Pseudomonadati</taxon>
        <taxon>Spirochaetota</taxon>
        <taxon>Spirochaetia</taxon>
        <taxon>Leptospirales</taxon>
        <taxon>Leptospiraceae</taxon>
        <taxon>Leptospira</taxon>
    </lineage>
</organism>
<gene>
    <name evidence="1" type="ORF">EHQ95_02760</name>
</gene>
<evidence type="ECO:0008006" key="3">
    <source>
        <dbReference type="Google" id="ProtNLM"/>
    </source>
</evidence>
<evidence type="ECO:0000313" key="2">
    <source>
        <dbReference type="Proteomes" id="UP000298112"/>
    </source>
</evidence>